<dbReference type="RefSeq" id="XP_004353235.1">
    <property type="nucleotide sequence ID" value="XM_004353183.1"/>
</dbReference>
<evidence type="ECO:0000256" key="6">
    <source>
        <dbReference type="SAM" id="MobiDB-lite"/>
    </source>
</evidence>
<gene>
    <name evidence="8" type="ORF">ACA1_073510</name>
</gene>
<keyword evidence="4" id="KW-0560">Oxidoreductase</keyword>
<keyword evidence="2" id="KW-0479">Metal-binding</keyword>
<dbReference type="InterPro" id="IPR045054">
    <property type="entry name" value="P4HA-like"/>
</dbReference>
<evidence type="ECO:0000256" key="2">
    <source>
        <dbReference type="ARBA" id="ARBA00022723"/>
    </source>
</evidence>
<dbReference type="GO" id="GO:0031418">
    <property type="term" value="F:L-ascorbic acid binding"/>
    <property type="evidence" value="ECO:0007669"/>
    <property type="project" value="InterPro"/>
</dbReference>
<dbReference type="PANTHER" id="PTHR10869:SF246">
    <property type="entry name" value="TRANSMEMBRANE PROLYL 4-HYDROXYLASE"/>
    <property type="match status" value="1"/>
</dbReference>
<dbReference type="Gene3D" id="2.60.120.620">
    <property type="entry name" value="q2cbj1_9rhob like domain"/>
    <property type="match status" value="1"/>
</dbReference>
<dbReference type="InterPro" id="IPR006620">
    <property type="entry name" value="Pro_4_hyd_alph"/>
</dbReference>
<dbReference type="Pfam" id="PF13640">
    <property type="entry name" value="2OG-FeII_Oxy_3"/>
    <property type="match status" value="1"/>
</dbReference>
<dbReference type="GO" id="GO:0005506">
    <property type="term" value="F:iron ion binding"/>
    <property type="evidence" value="ECO:0007669"/>
    <property type="project" value="InterPro"/>
</dbReference>
<dbReference type="InterPro" id="IPR044862">
    <property type="entry name" value="Pro_4_hyd_alph_FE2OG_OXY"/>
</dbReference>
<keyword evidence="5" id="KW-0408">Iron</keyword>
<keyword evidence="3" id="KW-0223">Dioxygenase</keyword>
<dbReference type="VEuPathDB" id="AmoebaDB:ACA1_073510"/>
<evidence type="ECO:0000259" key="7">
    <source>
        <dbReference type="PROSITE" id="PS51471"/>
    </source>
</evidence>
<comment type="cofactor">
    <cofactor evidence="1">
        <name>L-ascorbate</name>
        <dbReference type="ChEBI" id="CHEBI:38290"/>
    </cofactor>
</comment>
<feature type="domain" description="Fe2OG dioxygenase" evidence="7">
    <location>
        <begin position="164"/>
        <end position="274"/>
    </location>
</feature>
<name>L8HEP6_ACACF</name>
<dbReference type="InterPro" id="IPR005123">
    <property type="entry name" value="Oxoglu/Fe-dep_dioxygenase_dom"/>
</dbReference>
<accession>L8HEP6</accession>
<evidence type="ECO:0000256" key="3">
    <source>
        <dbReference type="ARBA" id="ARBA00022964"/>
    </source>
</evidence>
<protein>
    <submittedName>
        <fullName evidence="8">Oxidoreductase domain containing protein</fullName>
    </submittedName>
</protein>
<dbReference type="KEGG" id="acan:ACA1_073510"/>
<keyword evidence="9" id="KW-1185">Reference proteome</keyword>
<dbReference type="AlphaFoldDB" id="L8HEP6"/>
<proteinExistence type="predicted"/>
<dbReference type="OMA" id="NERIRFN"/>
<dbReference type="PANTHER" id="PTHR10869">
    <property type="entry name" value="PROLYL 4-HYDROXYLASE ALPHA SUBUNIT"/>
    <property type="match status" value="1"/>
</dbReference>
<evidence type="ECO:0000256" key="1">
    <source>
        <dbReference type="ARBA" id="ARBA00001961"/>
    </source>
</evidence>
<reference evidence="8 9" key="1">
    <citation type="journal article" date="2013" name="Genome Biol.">
        <title>Genome of Acanthamoeba castellanii highlights extensive lateral gene transfer and early evolution of tyrosine kinase signaling.</title>
        <authorList>
            <person name="Clarke M."/>
            <person name="Lohan A.J."/>
            <person name="Liu B."/>
            <person name="Lagkouvardos I."/>
            <person name="Roy S."/>
            <person name="Zafar N."/>
            <person name="Bertelli C."/>
            <person name="Schilde C."/>
            <person name="Kianianmomeni A."/>
            <person name="Burglin T.R."/>
            <person name="Frech C."/>
            <person name="Turcotte B."/>
            <person name="Kopec K.O."/>
            <person name="Synnott J.M."/>
            <person name="Choo C."/>
            <person name="Paponov I."/>
            <person name="Finkler A."/>
            <person name="Soon Heng Tan C."/>
            <person name="Hutchins A.P."/>
            <person name="Weinmeier T."/>
            <person name="Rattei T."/>
            <person name="Chu J.S."/>
            <person name="Gimenez G."/>
            <person name="Irimia M."/>
            <person name="Rigden D.J."/>
            <person name="Fitzpatrick D.A."/>
            <person name="Lorenzo-Morales J."/>
            <person name="Bateman A."/>
            <person name="Chiu C.H."/>
            <person name="Tang P."/>
            <person name="Hegemann P."/>
            <person name="Fromm H."/>
            <person name="Raoult D."/>
            <person name="Greub G."/>
            <person name="Miranda-Saavedra D."/>
            <person name="Chen N."/>
            <person name="Nash P."/>
            <person name="Ginger M.L."/>
            <person name="Horn M."/>
            <person name="Schaap P."/>
            <person name="Caler L."/>
            <person name="Loftus B."/>
        </authorList>
    </citation>
    <scope>NUCLEOTIDE SEQUENCE [LARGE SCALE GENOMIC DNA]</scope>
    <source>
        <strain evidence="8 9">Neff</strain>
    </source>
</reference>
<dbReference type="GeneID" id="14924690"/>
<evidence type="ECO:0000256" key="5">
    <source>
        <dbReference type="ARBA" id="ARBA00023004"/>
    </source>
</evidence>
<dbReference type="GO" id="GO:0004656">
    <property type="term" value="F:procollagen-proline 4-dioxygenase activity"/>
    <property type="evidence" value="ECO:0007669"/>
    <property type="project" value="TreeGrafter"/>
</dbReference>
<sequence>MGLVSSTPAAAAAAAAPQNDTVVSSPRPGGPKGTDATFKVDDLLRFTERQVVFDEDAPPVVREELEGVDGAFLLHNVLTPAECQQYIDISLSMGYEPSPLTVLGGDYKTSQRNERTKQIRDSWRVLWDTHALDCDVVNKRVVDHLPQQVTVFGGEEWNLKREGPVNERWRFNKYDVGQKFGPHFDAGFMRNINEQTLLTFIVYLNEGFEGGETVFFPGGITGTNPPRREEVRVVPKTGMALVFFQAGQLNHRHEGAPHTSEDVQKFILRSDIAYQRAKPM</sequence>
<evidence type="ECO:0000313" key="9">
    <source>
        <dbReference type="Proteomes" id="UP000011083"/>
    </source>
</evidence>
<dbReference type="GO" id="GO:0005783">
    <property type="term" value="C:endoplasmic reticulum"/>
    <property type="evidence" value="ECO:0007669"/>
    <property type="project" value="TreeGrafter"/>
</dbReference>
<dbReference type="PROSITE" id="PS51471">
    <property type="entry name" value="FE2OG_OXY"/>
    <property type="match status" value="1"/>
</dbReference>
<dbReference type="Proteomes" id="UP000011083">
    <property type="component" value="Unassembled WGS sequence"/>
</dbReference>
<evidence type="ECO:0000313" key="8">
    <source>
        <dbReference type="EMBL" id="ELR23707.1"/>
    </source>
</evidence>
<evidence type="ECO:0000256" key="4">
    <source>
        <dbReference type="ARBA" id="ARBA00023002"/>
    </source>
</evidence>
<dbReference type="EMBL" id="KB007857">
    <property type="protein sequence ID" value="ELR23707.1"/>
    <property type="molecule type" value="Genomic_DNA"/>
</dbReference>
<dbReference type="SMART" id="SM00702">
    <property type="entry name" value="P4Hc"/>
    <property type="match status" value="1"/>
</dbReference>
<feature type="region of interest" description="Disordered" evidence="6">
    <location>
        <begin position="1"/>
        <end position="35"/>
    </location>
</feature>
<dbReference type="OrthoDB" id="69177at2759"/>
<organism evidence="8 9">
    <name type="scientific">Acanthamoeba castellanii (strain ATCC 30010 / Neff)</name>
    <dbReference type="NCBI Taxonomy" id="1257118"/>
    <lineage>
        <taxon>Eukaryota</taxon>
        <taxon>Amoebozoa</taxon>
        <taxon>Discosea</taxon>
        <taxon>Longamoebia</taxon>
        <taxon>Centramoebida</taxon>
        <taxon>Acanthamoebidae</taxon>
        <taxon>Acanthamoeba</taxon>
    </lineage>
</organism>